<name>A0A0A9EDT5_ARUDO</name>
<proteinExistence type="predicted"/>
<feature type="chain" id="PRO_5002044043" evidence="1">
    <location>
        <begin position="20"/>
        <end position="43"/>
    </location>
</feature>
<protein>
    <submittedName>
        <fullName evidence="2">Uncharacterized protein</fullName>
    </submittedName>
</protein>
<dbReference type="AlphaFoldDB" id="A0A0A9EDT5"/>
<reference evidence="2" key="2">
    <citation type="journal article" date="2015" name="Data Brief">
        <title>Shoot transcriptome of the giant reed, Arundo donax.</title>
        <authorList>
            <person name="Barrero R.A."/>
            <person name="Guerrero F.D."/>
            <person name="Moolhuijzen P."/>
            <person name="Goolsby J.A."/>
            <person name="Tidwell J."/>
            <person name="Bellgard S.E."/>
            <person name="Bellgard M.I."/>
        </authorList>
    </citation>
    <scope>NUCLEOTIDE SEQUENCE</scope>
    <source>
        <tissue evidence="2">Shoot tissue taken approximately 20 cm above the soil surface</tissue>
    </source>
</reference>
<evidence type="ECO:0000256" key="1">
    <source>
        <dbReference type="SAM" id="SignalP"/>
    </source>
</evidence>
<dbReference type="EMBL" id="GBRH01201855">
    <property type="protein sequence ID" value="JAD96040.1"/>
    <property type="molecule type" value="Transcribed_RNA"/>
</dbReference>
<accession>A0A0A9EDT5</accession>
<feature type="signal peptide" evidence="1">
    <location>
        <begin position="1"/>
        <end position="19"/>
    </location>
</feature>
<sequence>MLLLCAAAAAATASPPASASLRSCSAICAPGVRRRLLSRGLLG</sequence>
<evidence type="ECO:0000313" key="2">
    <source>
        <dbReference type="EMBL" id="JAD96040.1"/>
    </source>
</evidence>
<keyword evidence="1" id="KW-0732">Signal</keyword>
<organism evidence="2">
    <name type="scientific">Arundo donax</name>
    <name type="common">Giant reed</name>
    <name type="synonym">Donax arundinaceus</name>
    <dbReference type="NCBI Taxonomy" id="35708"/>
    <lineage>
        <taxon>Eukaryota</taxon>
        <taxon>Viridiplantae</taxon>
        <taxon>Streptophyta</taxon>
        <taxon>Embryophyta</taxon>
        <taxon>Tracheophyta</taxon>
        <taxon>Spermatophyta</taxon>
        <taxon>Magnoliopsida</taxon>
        <taxon>Liliopsida</taxon>
        <taxon>Poales</taxon>
        <taxon>Poaceae</taxon>
        <taxon>PACMAD clade</taxon>
        <taxon>Arundinoideae</taxon>
        <taxon>Arundineae</taxon>
        <taxon>Arundo</taxon>
    </lineage>
</organism>
<reference evidence="2" key="1">
    <citation type="submission" date="2014-09" db="EMBL/GenBank/DDBJ databases">
        <authorList>
            <person name="Magalhaes I.L.F."/>
            <person name="Oliveira U."/>
            <person name="Santos F.R."/>
            <person name="Vidigal T.H.D.A."/>
            <person name="Brescovit A.D."/>
            <person name="Santos A.J."/>
        </authorList>
    </citation>
    <scope>NUCLEOTIDE SEQUENCE</scope>
    <source>
        <tissue evidence="2">Shoot tissue taken approximately 20 cm above the soil surface</tissue>
    </source>
</reference>